<dbReference type="InterPro" id="IPR032567">
    <property type="entry name" value="RTL1-rel"/>
</dbReference>
<dbReference type="InterPro" id="IPR021109">
    <property type="entry name" value="Peptidase_aspartic_dom_sf"/>
</dbReference>
<dbReference type="SUPFAM" id="SSF56672">
    <property type="entry name" value="DNA/RNA polymerases"/>
    <property type="match status" value="1"/>
</dbReference>
<dbReference type="CDD" id="cd00303">
    <property type="entry name" value="retropepsin_like"/>
    <property type="match status" value="1"/>
</dbReference>
<dbReference type="GeneID" id="107952363"/>
<feature type="region of interest" description="Disordered" evidence="1">
    <location>
        <begin position="75"/>
        <end position="96"/>
    </location>
</feature>
<dbReference type="STRING" id="3635.A0A1U8NVW8"/>
<dbReference type="KEGG" id="ghi:107952363"/>
<name>A0A1U8NVW8_GOSHI</name>
<dbReference type="Pfam" id="PF08284">
    <property type="entry name" value="RVP_2"/>
    <property type="match status" value="1"/>
</dbReference>
<accession>A0A1U8NVW8</accession>
<evidence type="ECO:0000313" key="3">
    <source>
        <dbReference type="RefSeq" id="XP_016743111.1"/>
    </source>
</evidence>
<dbReference type="Gene3D" id="3.10.10.10">
    <property type="entry name" value="HIV Type 1 Reverse Transcriptase, subunit A, domain 1"/>
    <property type="match status" value="1"/>
</dbReference>
<dbReference type="AlphaFoldDB" id="A0A1U8NVW8"/>
<dbReference type="OrthoDB" id="10557616at2759"/>
<dbReference type="Gene3D" id="2.40.70.10">
    <property type="entry name" value="Acid Proteases"/>
    <property type="match status" value="1"/>
</dbReference>
<evidence type="ECO:0000313" key="2">
    <source>
        <dbReference type="Proteomes" id="UP000818029"/>
    </source>
</evidence>
<protein>
    <recommendedName>
        <fullName evidence="4">DNA/RNA polymerases superfamily protein</fullName>
    </recommendedName>
</protein>
<dbReference type="PANTHER" id="PTHR15503:SF45">
    <property type="entry name" value="RNA-DIRECTED DNA POLYMERASE HOMOLOG"/>
    <property type="match status" value="1"/>
</dbReference>
<gene>
    <name evidence="3" type="primary">LOC107952363</name>
</gene>
<dbReference type="Proteomes" id="UP000818029">
    <property type="component" value="Chromosome A02"/>
</dbReference>
<dbReference type="PANTHER" id="PTHR15503">
    <property type="entry name" value="LDOC1 RELATED"/>
    <property type="match status" value="1"/>
</dbReference>
<dbReference type="InterPro" id="IPR043502">
    <property type="entry name" value="DNA/RNA_pol_sf"/>
</dbReference>
<proteinExistence type="predicted"/>
<evidence type="ECO:0008006" key="4">
    <source>
        <dbReference type="Google" id="ProtNLM"/>
    </source>
</evidence>
<evidence type="ECO:0000256" key="1">
    <source>
        <dbReference type="SAM" id="MobiDB-lite"/>
    </source>
</evidence>
<keyword evidence="2" id="KW-1185">Reference proteome</keyword>
<dbReference type="SUPFAM" id="SSF50630">
    <property type="entry name" value="Acid proteases"/>
    <property type="match status" value="1"/>
</dbReference>
<dbReference type="PaxDb" id="3635-A0A1U8NVW8"/>
<organism evidence="2 3">
    <name type="scientific">Gossypium hirsutum</name>
    <name type="common">Upland cotton</name>
    <name type="synonym">Gossypium mexicanum</name>
    <dbReference type="NCBI Taxonomy" id="3635"/>
    <lineage>
        <taxon>Eukaryota</taxon>
        <taxon>Viridiplantae</taxon>
        <taxon>Streptophyta</taxon>
        <taxon>Embryophyta</taxon>
        <taxon>Tracheophyta</taxon>
        <taxon>Spermatophyta</taxon>
        <taxon>Magnoliopsida</taxon>
        <taxon>eudicotyledons</taxon>
        <taxon>Gunneridae</taxon>
        <taxon>Pentapetalae</taxon>
        <taxon>rosids</taxon>
        <taxon>malvids</taxon>
        <taxon>Malvales</taxon>
        <taxon>Malvaceae</taxon>
        <taxon>Malvoideae</taxon>
        <taxon>Gossypium</taxon>
    </lineage>
</organism>
<sequence length="418" mass="48148">MEARMREFWDLIQGDLSVVDYEAEFVRLSQYALEMILSKRGYSQNVEMFDELVERAKVVEETLAEPPRLVVTDFGKRTSNGASGRPLKKGCDSHSSSRDTRRFRLHRLRVRLLFLHLLEVVVMEEGARSQDLTDVIAGTFTLQSTPLFSLVDYGSTHSYILSELACRLAIPFETIGLGMTVISSFGDSVVVNKVYRRCPLMIQGHVFSVDLIVLSFYGFDVILGIDWLIEHKARVDFKTKRITLRNNDGLEIVVVGERSGFMSNMVSAMKDEKLMGKGCEAYLAYMMNFVSKELRVQDIRTVRDFPDVFLEKLPSLPSDRKVEFGIELYPITAPVSIVPYCMTPKELKELKIQLQELLDRGFIRLSVSLWSALVLFVNKKDGSMRIYIDYRQLNMLRVKNKYHFPRIDYFLCIKKSLY</sequence>
<reference evidence="2" key="1">
    <citation type="journal article" date="2020" name="Nat. Genet.">
        <title>Genomic diversifications of five Gossypium allopolyploid species and their impact on cotton improvement.</title>
        <authorList>
            <person name="Chen Z.J."/>
            <person name="Sreedasyam A."/>
            <person name="Ando A."/>
            <person name="Song Q."/>
            <person name="De Santiago L.M."/>
            <person name="Hulse-Kemp A.M."/>
            <person name="Ding M."/>
            <person name="Ye W."/>
            <person name="Kirkbride R.C."/>
            <person name="Jenkins J."/>
            <person name="Plott C."/>
            <person name="Lovell J."/>
            <person name="Lin Y.M."/>
            <person name="Vaughn R."/>
            <person name="Liu B."/>
            <person name="Simpson S."/>
            <person name="Scheffler B.E."/>
            <person name="Wen L."/>
            <person name="Saski C.A."/>
            <person name="Grover C.E."/>
            <person name="Hu G."/>
            <person name="Conover J.L."/>
            <person name="Carlson J.W."/>
            <person name="Shu S."/>
            <person name="Boston L.B."/>
            <person name="Williams M."/>
            <person name="Peterson D.G."/>
            <person name="McGee K."/>
            <person name="Jones D.C."/>
            <person name="Wendel J.F."/>
            <person name="Stelly D.M."/>
            <person name="Grimwood J."/>
            <person name="Schmutz J."/>
        </authorList>
    </citation>
    <scope>NUCLEOTIDE SEQUENCE [LARGE SCALE GENOMIC DNA]</scope>
    <source>
        <strain evidence="2">cv. TM-1</strain>
    </source>
</reference>
<reference evidence="3" key="2">
    <citation type="submission" date="2025-08" db="UniProtKB">
        <authorList>
            <consortium name="RefSeq"/>
        </authorList>
    </citation>
    <scope>IDENTIFICATION</scope>
</reference>
<dbReference type="RefSeq" id="XP_016743111.1">
    <property type="nucleotide sequence ID" value="XM_016887622.1"/>
</dbReference>